<keyword evidence="2" id="KW-0548">Nucleotidyltransferase</keyword>
<accession>A4PSD6</accession>
<dbReference type="AlphaFoldDB" id="A4PSD6"/>
<dbReference type="Pfam" id="PF13966">
    <property type="entry name" value="zf-RVT"/>
    <property type="match status" value="1"/>
</dbReference>
<name>A4PSD6_MEDTR</name>
<dbReference type="CDD" id="cd06222">
    <property type="entry name" value="RNase_H_like"/>
    <property type="match status" value="1"/>
</dbReference>
<sequence length="869" mass="98253">MKPYKSPGPDGFQCIFFKQYWHIVREDIFQLVSTAFHTGFFDPTISETLIALIPKIDPPPPQTYKDFRPISLYNITYKIITKVIVHRLRPILNDIIGPYQSSFLQGRGTSDNSIVLQEIVHFMRRSKRKKGYVAFKLDLEKAFDNVNWEFLRSCLQDFGFPDDTIKLIMHCVTSSTFSVLWNGNKWPPIKPTHGLRQGDPLSPYLFIICMEKLSLAINKAVHEGEWEPIRMSASSPPLSHLLFADDVLLFTKAKNSQLRFIKDLFDRFSKALGLKINLSKSRAFYSGVPHQKIINLTSISGIRSTTSLGKYLGFPILKGRPKRSDFLFIIEKMRNRLATWKNKLLNKAGTNRRGVHLVGWKKIAMPRHLGGLGIKSAREANTCLLGKLVWELFHNKHKLWVSLLAAKYTAGPNLLNASITSSSSPIWSSIIRAKNVLISGYSWRPGSGSSSFWFTHWSEFGPLCSLVPIIDIHDLHLTVKDVISNNQRSLMLYTPLPQAVTDCINTINFRFNDAIEDVFIWPHNKNGTYSAKSGYQWLLSLSGNDNNTHSWSWILKKKISEKYKFLIWLACHDSLPTAALLHHRQIIASATCARCGVSDESVFHCIRDCPFSKIIWHHIGFSEPYFFAVTDIEIWCKSGLIGSKAILFAAGLWWIWRSRNARCMSEESMLLQRLAANITYFVDDINSCFFQPLPVMVSDRYVKWNNSNFNCTILNVDGSCIGSPIRAGFGGLIRNSVGFYLSGFLGFLPSSSDILLAELTAIYDGINTAIDMGITDMAVYSDSLLSINLITTTSSKFHIHAALIQDIRDKLSLRNFSLNHTLREGNQSADYLAKLGAMSDVNVLIHQSPPDELCPLLKNDAAGTLFLRS</sequence>
<dbReference type="Gene3D" id="3.30.420.10">
    <property type="entry name" value="Ribonuclease H-like superfamily/Ribonuclease H"/>
    <property type="match status" value="1"/>
</dbReference>
<feature type="domain" description="Reverse transcriptase" evidence="1">
    <location>
        <begin position="34"/>
        <end position="316"/>
    </location>
</feature>
<protein>
    <submittedName>
        <fullName evidence="2">RNA-directed DNA polymerase (Reverse transcriptase); Ribonuclease H</fullName>
    </submittedName>
</protein>
<keyword evidence="2" id="KW-0808">Transferase</keyword>
<organism evidence="2">
    <name type="scientific">Medicago truncatula</name>
    <name type="common">Barrel medic</name>
    <name type="synonym">Medicago tribuloides</name>
    <dbReference type="NCBI Taxonomy" id="3880"/>
    <lineage>
        <taxon>Eukaryota</taxon>
        <taxon>Viridiplantae</taxon>
        <taxon>Streptophyta</taxon>
        <taxon>Embryophyta</taxon>
        <taxon>Tracheophyta</taxon>
        <taxon>Spermatophyta</taxon>
        <taxon>Magnoliopsida</taxon>
        <taxon>eudicotyledons</taxon>
        <taxon>Gunneridae</taxon>
        <taxon>Pentapetalae</taxon>
        <taxon>rosids</taxon>
        <taxon>fabids</taxon>
        <taxon>Fabales</taxon>
        <taxon>Fabaceae</taxon>
        <taxon>Papilionoideae</taxon>
        <taxon>50 kb inversion clade</taxon>
        <taxon>NPAAA clade</taxon>
        <taxon>Hologalegina</taxon>
        <taxon>IRL clade</taxon>
        <taxon>Trifolieae</taxon>
        <taxon>Medicago</taxon>
    </lineage>
</organism>
<dbReference type="GO" id="GO:0003964">
    <property type="term" value="F:RNA-directed DNA polymerase activity"/>
    <property type="evidence" value="ECO:0007669"/>
    <property type="project" value="UniProtKB-KW"/>
</dbReference>
<keyword evidence="2" id="KW-0695">RNA-directed DNA polymerase</keyword>
<dbReference type="GO" id="GO:0003676">
    <property type="term" value="F:nucleic acid binding"/>
    <property type="evidence" value="ECO:0007669"/>
    <property type="project" value="InterPro"/>
</dbReference>
<gene>
    <name evidence="2" type="ORF">MtrDRAFT_AC140549g63v2</name>
</gene>
<dbReference type="InterPro" id="IPR012337">
    <property type="entry name" value="RNaseH-like_sf"/>
</dbReference>
<dbReference type="SUPFAM" id="SSF53098">
    <property type="entry name" value="Ribonuclease H-like"/>
    <property type="match status" value="1"/>
</dbReference>
<reference evidence="2" key="2">
    <citation type="submission" date="2007-04" db="EMBL/GenBank/DDBJ databases">
        <authorList>
            <consortium name="The International Medicago Genome Annotation Group"/>
        </authorList>
    </citation>
    <scope>NUCLEOTIDE SEQUENCE</scope>
</reference>
<proteinExistence type="predicted"/>
<dbReference type="InterPro" id="IPR002156">
    <property type="entry name" value="RNaseH_domain"/>
</dbReference>
<dbReference type="InterPro" id="IPR026960">
    <property type="entry name" value="RVT-Znf"/>
</dbReference>
<dbReference type="Pfam" id="PF13456">
    <property type="entry name" value="RVT_3"/>
    <property type="match status" value="1"/>
</dbReference>
<dbReference type="SUPFAM" id="SSF56672">
    <property type="entry name" value="DNA/RNA polymerases"/>
    <property type="match status" value="1"/>
</dbReference>
<evidence type="ECO:0000313" key="2">
    <source>
        <dbReference type="EMBL" id="ABO80459.1"/>
    </source>
</evidence>
<dbReference type="PANTHER" id="PTHR33116">
    <property type="entry name" value="REVERSE TRANSCRIPTASE ZINC-BINDING DOMAIN-CONTAINING PROTEIN-RELATED-RELATED"/>
    <property type="match status" value="1"/>
</dbReference>
<dbReference type="EMBL" id="AC140549">
    <property type="protein sequence ID" value="ABO80459.1"/>
    <property type="molecule type" value="Genomic_DNA"/>
</dbReference>
<dbReference type="CDD" id="cd01650">
    <property type="entry name" value="RT_nLTR_like"/>
    <property type="match status" value="1"/>
</dbReference>
<dbReference type="Pfam" id="PF00078">
    <property type="entry name" value="RVT_1"/>
    <property type="match status" value="1"/>
</dbReference>
<dbReference type="InterPro" id="IPR044730">
    <property type="entry name" value="RNase_H-like_dom_plant"/>
</dbReference>
<dbReference type="InterPro" id="IPR043502">
    <property type="entry name" value="DNA/RNA_pol_sf"/>
</dbReference>
<reference evidence="2" key="1">
    <citation type="submission" date="2006-03" db="EMBL/GenBank/DDBJ databases">
        <authorList>
            <person name="Shaull S."/>
            <person name="Lin S."/>
            <person name="Dixon R."/>
            <person name="May G."/>
            <person name="Sumner L."/>
            <person name="Gonzales B."/>
            <person name="Cook D."/>
            <person name="Kim D."/>
            <person name="Roe B.A."/>
        </authorList>
    </citation>
    <scope>NUCLEOTIDE SEQUENCE</scope>
</reference>
<dbReference type="GO" id="GO:0004523">
    <property type="term" value="F:RNA-DNA hybrid ribonuclease activity"/>
    <property type="evidence" value="ECO:0007669"/>
    <property type="project" value="InterPro"/>
</dbReference>
<evidence type="ECO:0000259" key="1">
    <source>
        <dbReference type="PROSITE" id="PS50878"/>
    </source>
</evidence>
<dbReference type="PROSITE" id="PS50878">
    <property type="entry name" value="RT_POL"/>
    <property type="match status" value="1"/>
</dbReference>
<dbReference type="PANTHER" id="PTHR33116:SF78">
    <property type="entry name" value="OS12G0587133 PROTEIN"/>
    <property type="match status" value="1"/>
</dbReference>
<dbReference type="InterPro" id="IPR036397">
    <property type="entry name" value="RNaseH_sf"/>
</dbReference>
<dbReference type="InterPro" id="IPR000477">
    <property type="entry name" value="RT_dom"/>
</dbReference>